<protein>
    <recommendedName>
        <fullName evidence="1">diguanylate cyclase</fullName>
        <ecNumber evidence="1">2.7.7.65</ecNumber>
    </recommendedName>
</protein>
<dbReference type="InterPro" id="IPR050469">
    <property type="entry name" value="Diguanylate_Cyclase"/>
</dbReference>
<reference evidence="6" key="1">
    <citation type="journal article" date="2019" name="Int. J. Syst. Evol. Microbiol.">
        <title>The Global Catalogue of Microorganisms (GCM) 10K type strain sequencing project: providing services to taxonomists for standard genome sequencing and annotation.</title>
        <authorList>
            <consortium name="The Broad Institute Genomics Platform"/>
            <consortium name="The Broad Institute Genome Sequencing Center for Infectious Disease"/>
            <person name="Wu L."/>
            <person name="Ma J."/>
        </authorList>
    </citation>
    <scope>NUCLEOTIDE SEQUENCE [LARGE SCALE GENOMIC DNA]</scope>
    <source>
        <strain evidence="6">KCTC 42644</strain>
    </source>
</reference>
<keyword evidence="3" id="KW-1133">Transmembrane helix</keyword>
<dbReference type="EC" id="2.7.7.65" evidence="1"/>
<feature type="transmembrane region" description="Helical" evidence="3">
    <location>
        <begin position="24"/>
        <end position="47"/>
    </location>
</feature>
<evidence type="ECO:0000259" key="4">
    <source>
        <dbReference type="PROSITE" id="PS50887"/>
    </source>
</evidence>
<dbReference type="InterPro" id="IPR043128">
    <property type="entry name" value="Rev_trsase/Diguanyl_cyclase"/>
</dbReference>
<comment type="caution">
    <text evidence="5">The sequence shown here is derived from an EMBL/GenBank/DDBJ whole genome shotgun (WGS) entry which is preliminary data.</text>
</comment>
<dbReference type="Gene3D" id="3.30.70.270">
    <property type="match status" value="1"/>
</dbReference>
<dbReference type="EMBL" id="JBHRXV010000001">
    <property type="protein sequence ID" value="MFC3711144.1"/>
    <property type="molecule type" value="Genomic_DNA"/>
</dbReference>
<dbReference type="PANTHER" id="PTHR45138">
    <property type="entry name" value="REGULATORY COMPONENTS OF SENSORY TRANSDUCTION SYSTEM"/>
    <property type="match status" value="1"/>
</dbReference>
<dbReference type="CDD" id="cd01949">
    <property type="entry name" value="GGDEF"/>
    <property type="match status" value="1"/>
</dbReference>
<proteinExistence type="predicted"/>
<dbReference type="SUPFAM" id="SSF55073">
    <property type="entry name" value="Nucleotide cyclase"/>
    <property type="match status" value="1"/>
</dbReference>
<feature type="transmembrane region" description="Helical" evidence="3">
    <location>
        <begin position="81"/>
        <end position="102"/>
    </location>
</feature>
<dbReference type="Pfam" id="PF00990">
    <property type="entry name" value="GGDEF"/>
    <property type="match status" value="1"/>
</dbReference>
<feature type="transmembrane region" description="Helical" evidence="3">
    <location>
        <begin position="109"/>
        <end position="139"/>
    </location>
</feature>
<keyword evidence="6" id="KW-1185">Reference proteome</keyword>
<name>A0ABV7X736_9SPHN</name>
<feature type="transmembrane region" description="Helical" evidence="3">
    <location>
        <begin position="59"/>
        <end position="75"/>
    </location>
</feature>
<evidence type="ECO:0000313" key="6">
    <source>
        <dbReference type="Proteomes" id="UP001595615"/>
    </source>
</evidence>
<sequence>MRSDRTLIGKAYVASEAIALRRRFLMTIISFGLAWGAVMQVPAMLGIAPLGAAQTRNNLLFLILSAGVLAMLWRWPRSFGVGAVAYFTAAFVYVSAAQFLVVEDQLRMLLYFPLIGAVFLIVGNVGAWFTILAAIAVFVTARLMGLIPVSPLAVSTFVFTLGVTGAFFEAFSRQMTRTLDTIARQNEALEAAAKKDHLTHLLNLRAFRESMQAHVDGLRPDSRFSVAFIDVDHFKAINDRHGHAVGDAMLVALADTLKGAVRKRDEVARIGGEEFAVLLPGADLAEAAVIAERMRAAVAATRVEAGGTTLGGTVSIGLAAYDSSFDTIDALLHAADAAMYEAKKGGRNRVALAGPAAISPTA</sequence>
<evidence type="ECO:0000256" key="2">
    <source>
        <dbReference type="ARBA" id="ARBA00034247"/>
    </source>
</evidence>
<dbReference type="PANTHER" id="PTHR45138:SF9">
    <property type="entry name" value="DIGUANYLATE CYCLASE DGCM-RELATED"/>
    <property type="match status" value="1"/>
</dbReference>
<dbReference type="SMART" id="SM00267">
    <property type="entry name" value="GGDEF"/>
    <property type="match status" value="1"/>
</dbReference>
<evidence type="ECO:0000313" key="5">
    <source>
        <dbReference type="EMBL" id="MFC3711144.1"/>
    </source>
</evidence>
<dbReference type="InterPro" id="IPR000160">
    <property type="entry name" value="GGDEF_dom"/>
</dbReference>
<dbReference type="Proteomes" id="UP001595615">
    <property type="component" value="Unassembled WGS sequence"/>
</dbReference>
<dbReference type="NCBIfam" id="TIGR00254">
    <property type="entry name" value="GGDEF"/>
    <property type="match status" value="1"/>
</dbReference>
<organism evidence="5 6">
    <name type="scientific">Sphingoaurantiacus capsulatus</name>
    <dbReference type="NCBI Taxonomy" id="1771310"/>
    <lineage>
        <taxon>Bacteria</taxon>
        <taxon>Pseudomonadati</taxon>
        <taxon>Pseudomonadota</taxon>
        <taxon>Alphaproteobacteria</taxon>
        <taxon>Sphingomonadales</taxon>
        <taxon>Sphingosinicellaceae</taxon>
        <taxon>Sphingoaurantiacus</taxon>
    </lineage>
</organism>
<comment type="catalytic activity">
    <reaction evidence="2">
        <text>2 GTP = 3',3'-c-di-GMP + 2 diphosphate</text>
        <dbReference type="Rhea" id="RHEA:24898"/>
        <dbReference type="ChEBI" id="CHEBI:33019"/>
        <dbReference type="ChEBI" id="CHEBI:37565"/>
        <dbReference type="ChEBI" id="CHEBI:58805"/>
        <dbReference type="EC" id="2.7.7.65"/>
    </reaction>
</comment>
<accession>A0ABV7X736</accession>
<dbReference type="RefSeq" id="WP_380855486.1">
    <property type="nucleotide sequence ID" value="NZ_JBHRXV010000001.1"/>
</dbReference>
<feature type="domain" description="GGDEF" evidence="4">
    <location>
        <begin position="222"/>
        <end position="355"/>
    </location>
</feature>
<keyword evidence="3" id="KW-0472">Membrane</keyword>
<keyword evidence="3" id="KW-0812">Transmembrane</keyword>
<evidence type="ECO:0000256" key="1">
    <source>
        <dbReference type="ARBA" id="ARBA00012528"/>
    </source>
</evidence>
<dbReference type="InterPro" id="IPR029787">
    <property type="entry name" value="Nucleotide_cyclase"/>
</dbReference>
<feature type="transmembrane region" description="Helical" evidence="3">
    <location>
        <begin position="145"/>
        <end position="168"/>
    </location>
</feature>
<dbReference type="PROSITE" id="PS50887">
    <property type="entry name" value="GGDEF"/>
    <property type="match status" value="1"/>
</dbReference>
<gene>
    <name evidence="5" type="ORF">ACFOMD_01085</name>
</gene>
<evidence type="ECO:0000256" key="3">
    <source>
        <dbReference type="SAM" id="Phobius"/>
    </source>
</evidence>